<evidence type="ECO:0000259" key="1">
    <source>
        <dbReference type="PROSITE" id="PS01186"/>
    </source>
</evidence>
<dbReference type="InterPro" id="IPR011042">
    <property type="entry name" value="6-blade_b-propeller_TolB-like"/>
</dbReference>
<reference evidence="2" key="3">
    <citation type="submission" date="2023-05" db="EMBL/GenBank/DDBJ databases">
        <authorList>
            <person name="Smith C.H."/>
        </authorList>
    </citation>
    <scope>NUCLEOTIDE SEQUENCE</scope>
    <source>
        <strain evidence="2">CHS0354</strain>
        <tissue evidence="2">Mantle</tissue>
    </source>
</reference>
<dbReference type="Gene3D" id="2.120.10.30">
    <property type="entry name" value="TolB, C-terminal domain"/>
    <property type="match status" value="1"/>
</dbReference>
<evidence type="ECO:0000313" key="3">
    <source>
        <dbReference type="Proteomes" id="UP001195483"/>
    </source>
</evidence>
<evidence type="ECO:0000313" key="2">
    <source>
        <dbReference type="EMBL" id="KAK3604529.1"/>
    </source>
</evidence>
<dbReference type="PROSITE" id="PS01186">
    <property type="entry name" value="EGF_2"/>
    <property type="match status" value="1"/>
</dbReference>
<dbReference type="EMBL" id="JAEAOA010000078">
    <property type="protein sequence ID" value="KAK3604529.1"/>
    <property type="molecule type" value="Genomic_DNA"/>
</dbReference>
<proteinExistence type="predicted"/>
<dbReference type="AlphaFoldDB" id="A0AAE0W816"/>
<dbReference type="SMART" id="SM00181">
    <property type="entry name" value="EGF"/>
    <property type="match status" value="1"/>
</dbReference>
<name>A0AAE0W816_9BIVA</name>
<accession>A0AAE0W816</accession>
<feature type="domain" description="EGF-like" evidence="1">
    <location>
        <begin position="56"/>
        <end position="71"/>
    </location>
</feature>
<sequence length="167" mass="18526">MDKSNGVILEGLPYANHTPLGITMYHPDAQPTPVLDHCKTLQCSHICVSRKDGALCICKEGFILNPDRKTCSEDAKRFQRGLIVSNATSFCIADIHAISVRGYNYTCYLNAIQISHFELDTAKRELIFANSSGLYFTSVDRFSVKHLLTVTGRISGMSHCNELVISL</sequence>
<keyword evidence="3" id="KW-1185">Reference proteome</keyword>
<gene>
    <name evidence="2" type="ORF">CHS0354_000351</name>
</gene>
<reference evidence="2" key="1">
    <citation type="journal article" date="2021" name="Genome Biol. Evol.">
        <title>A High-Quality Reference Genome for a Parasitic Bivalve with Doubly Uniparental Inheritance (Bivalvia: Unionida).</title>
        <authorList>
            <person name="Smith C.H."/>
        </authorList>
    </citation>
    <scope>NUCLEOTIDE SEQUENCE</scope>
    <source>
        <strain evidence="2">CHS0354</strain>
    </source>
</reference>
<reference evidence="2" key="2">
    <citation type="journal article" date="2021" name="Genome Biol. Evol.">
        <title>Developing a high-quality reference genome for a parasitic bivalve with doubly uniparental inheritance (Bivalvia: Unionida).</title>
        <authorList>
            <person name="Smith C.H."/>
        </authorList>
    </citation>
    <scope>NUCLEOTIDE SEQUENCE</scope>
    <source>
        <strain evidence="2">CHS0354</strain>
        <tissue evidence="2">Mantle</tissue>
    </source>
</reference>
<protein>
    <recommendedName>
        <fullName evidence="1">EGF-like domain-containing protein</fullName>
    </recommendedName>
</protein>
<organism evidence="2 3">
    <name type="scientific">Potamilus streckersoni</name>
    <dbReference type="NCBI Taxonomy" id="2493646"/>
    <lineage>
        <taxon>Eukaryota</taxon>
        <taxon>Metazoa</taxon>
        <taxon>Spiralia</taxon>
        <taxon>Lophotrochozoa</taxon>
        <taxon>Mollusca</taxon>
        <taxon>Bivalvia</taxon>
        <taxon>Autobranchia</taxon>
        <taxon>Heteroconchia</taxon>
        <taxon>Palaeoheterodonta</taxon>
        <taxon>Unionida</taxon>
        <taxon>Unionoidea</taxon>
        <taxon>Unionidae</taxon>
        <taxon>Ambleminae</taxon>
        <taxon>Lampsilini</taxon>
        <taxon>Potamilus</taxon>
    </lineage>
</organism>
<dbReference type="InterPro" id="IPR000742">
    <property type="entry name" value="EGF"/>
</dbReference>
<dbReference type="Proteomes" id="UP001195483">
    <property type="component" value="Unassembled WGS sequence"/>
</dbReference>
<dbReference type="SUPFAM" id="SSF57196">
    <property type="entry name" value="EGF/Laminin"/>
    <property type="match status" value="1"/>
</dbReference>
<comment type="caution">
    <text evidence="2">The sequence shown here is derived from an EMBL/GenBank/DDBJ whole genome shotgun (WGS) entry which is preliminary data.</text>
</comment>